<feature type="domain" description="GP-PDE" evidence="1">
    <location>
        <begin position="2"/>
        <end position="239"/>
    </location>
</feature>
<dbReference type="InterPro" id="IPR017946">
    <property type="entry name" value="PLC-like_Pdiesterase_TIM-brl"/>
</dbReference>
<comment type="caution">
    <text evidence="2">The sequence shown here is derived from an EMBL/GenBank/DDBJ whole genome shotgun (WGS) entry which is preliminary data.</text>
</comment>
<dbReference type="GO" id="GO:0008081">
    <property type="term" value="F:phosphoric diester hydrolase activity"/>
    <property type="evidence" value="ECO:0007669"/>
    <property type="project" value="InterPro"/>
</dbReference>
<protein>
    <submittedName>
        <fullName evidence="2">Glycerophosphodiester phosphodiesterase</fullName>
    </submittedName>
</protein>
<dbReference type="PANTHER" id="PTHR46211:SF1">
    <property type="entry name" value="GLYCEROPHOSPHODIESTER PHOSPHODIESTERASE, CYTOPLASMIC"/>
    <property type="match status" value="1"/>
</dbReference>
<reference evidence="2 3" key="1">
    <citation type="submission" date="2018-10" db="EMBL/GenBank/DDBJ databases">
        <title>Draft genome sequence of Bacillus salarius IM0101, isolated from a hypersaline soil in Inner Mongolia, China.</title>
        <authorList>
            <person name="Yamprayoonswat W."/>
            <person name="Boonvisut S."/>
            <person name="Jumpathong W."/>
            <person name="Sittihan S."/>
            <person name="Ruangsuj P."/>
            <person name="Wanthongcharoen S."/>
            <person name="Thongpramul N."/>
            <person name="Pimmason S."/>
            <person name="Yu B."/>
            <person name="Yasawong M."/>
        </authorList>
    </citation>
    <scope>NUCLEOTIDE SEQUENCE [LARGE SCALE GENOMIC DNA]</scope>
    <source>
        <strain evidence="2 3">IM0101</strain>
    </source>
</reference>
<proteinExistence type="predicted"/>
<gene>
    <name evidence="2" type="ORF">D7Z54_28860</name>
</gene>
<dbReference type="PROSITE" id="PS51704">
    <property type="entry name" value="GP_PDE"/>
    <property type="match status" value="1"/>
</dbReference>
<dbReference type="GO" id="GO:0006629">
    <property type="term" value="P:lipid metabolic process"/>
    <property type="evidence" value="ECO:0007669"/>
    <property type="project" value="InterPro"/>
</dbReference>
<dbReference type="OrthoDB" id="384721at2"/>
<accession>A0A428MUT5</accession>
<dbReference type="InterPro" id="IPR030395">
    <property type="entry name" value="GP_PDE_dom"/>
</dbReference>
<dbReference type="Gene3D" id="3.20.20.190">
    <property type="entry name" value="Phosphatidylinositol (PI) phosphodiesterase"/>
    <property type="match status" value="1"/>
</dbReference>
<keyword evidence="3" id="KW-1185">Reference proteome</keyword>
<name>A0A428MUT5_9BACI</name>
<dbReference type="Proteomes" id="UP000275076">
    <property type="component" value="Unassembled WGS sequence"/>
</dbReference>
<evidence type="ECO:0000313" key="3">
    <source>
        <dbReference type="Proteomes" id="UP000275076"/>
    </source>
</evidence>
<dbReference type="AlphaFoldDB" id="A0A428MUT5"/>
<dbReference type="Pfam" id="PF03009">
    <property type="entry name" value="GDPD"/>
    <property type="match status" value="1"/>
</dbReference>
<evidence type="ECO:0000313" key="2">
    <source>
        <dbReference type="EMBL" id="RSL29882.1"/>
    </source>
</evidence>
<dbReference type="RefSeq" id="WP_125561673.1">
    <property type="nucleotide sequence ID" value="NZ_RBVX01000048.1"/>
</dbReference>
<dbReference type="EMBL" id="RBVX01000048">
    <property type="protein sequence ID" value="RSL29882.1"/>
    <property type="molecule type" value="Genomic_DNA"/>
</dbReference>
<dbReference type="SUPFAM" id="SSF51695">
    <property type="entry name" value="PLC-like phosphodiesterases"/>
    <property type="match status" value="1"/>
</dbReference>
<dbReference type="PANTHER" id="PTHR46211">
    <property type="entry name" value="GLYCEROPHOSPHORYL DIESTER PHOSPHODIESTERASE"/>
    <property type="match status" value="1"/>
</dbReference>
<sequence>MVKCIAHRGWSSKAPENTMAAFELALNEPKIDGLELDVHLTKDGVPVVIHDHTVDRTTDGHGLVKNFTAEELKELDAGSWFGDSFAGERILLLEEVLQKVKDHKYITIEMKQRRNMYNGLEEKLIRVLREYDMVNQVLVGSFDHTSIKKIKELEPSLETGLIFMSHPTLIIEQLAYTGANHIMMYHEMITKELVNMLKDHNYSIGVWTVDKATAVRRLYDIDPELAITTNRPDVLFQTVDAVTEMGQS</sequence>
<evidence type="ECO:0000259" key="1">
    <source>
        <dbReference type="PROSITE" id="PS51704"/>
    </source>
</evidence>
<organism evidence="2 3">
    <name type="scientific">Salibacterium salarium</name>
    <dbReference type="NCBI Taxonomy" id="284579"/>
    <lineage>
        <taxon>Bacteria</taxon>
        <taxon>Bacillati</taxon>
        <taxon>Bacillota</taxon>
        <taxon>Bacilli</taxon>
        <taxon>Bacillales</taxon>
        <taxon>Bacillaceae</taxon>
    </lineage>
</organism>